<comment type="caution">
    <text evidence="10">The sequence shown here is derived from an EMBL/GenBank/DDBJ whole genome shotgun (WGS) entry which is preliminary data.</text>
</comment>
<keyword evidence="4" id="KW-0547">Nucleotide-binding</keyword>
<organism evidence="10 11">
    <name type="scientific">Ferroacidibacillus organovorans</name>
    <dbReference type="NCBI Taxonomy" id="1765683"/>
    <lineage>
        <taxon>Bacteria</taxon>
        <taxon>Bacillati</taxon>
        <taxon>Bacillota</taxon>
        <taxon>Bacilli</taxon>
        <taxon>Bacillales</taxon>
        <taxon>Alicyclobacillaceae</taxon>
        <taxon>Ferroacidibacillus</taxon>
    </lineage>
</organism>
<evidence type="ECO:0000256" key="3">
    <source>
        <dbReference type="ARBA" id="ARBA00022723"/>
    </source>
</evidence>
<comment type="pathway">
    <text evidence="1">Purine metabolism; 7-cyano-7-deazaguanine biosynthesis.</text>
</comment>
<keyword evidence="6" id="KW-0067">ATP-binding</keyword>
<keyword evidence="5" id="KW-0862">Zinc</keyword>
<name>A0A853KC32_9BACL</name>
<reference evidence="10 11" key="1">
    <citation type="submission" date="2016-02" db="EMBL/GenBank/DDBJ databases">
        <title>Draft genome sequence of Acidibacillus ferrooxidans SLC66.</title>
        <authorList>
            <person name="Oliveira G."/>
            <person name="Nancucheo I."/>
            <person name="Dall'Agnol H."/>
            <person name="Johnson B."/>
            <person name="Oliveira R."/>
            <person name="Nunes G.L."/>
            <person name="Tzotzos G."/>
            <person name="Orellana S.C."/>
            <person name="Salim A.C."/>
            <person name="Araujo F.M."/>
        </authorList>
    </citation>
    <scope>NUCLEOTIDE SEQUENCE [LARGE SCALE GENOMIC DNA]</scope>
    <source>
        <strain evidence="10 11">SLC66</strain>
    </source>
</reference>
<dbReference type="AlphaFoldDB" id="A0A853KC32"/>
<evidence type="ECO:0000313" key="10">
    <source>
        <dbReference type="EMBL" id="OAG94655.1"/>
    </source>
</evidence>
<accession>A0A853KC32</accession>
<evidence type="ECO:0000256" key="2">
    <source>
        <dbReference type="ARBA" id="ARBA00022598"/>
    </source>
</evidence>
<evidence type="ECO:0000256" key="8">
    <source>
        <dbReference type="ARBA" id="ARBA00039149"/>
    </source>
</evidence>
<keyword evidence="3" id="KW-0479">Metal-binding</keyword>
<sequence>MPENNLFAADLSNDHNDLEIVLYGRRSELTQASVGAAIQHIVQRNRLNPAPRAWDLLSIVLSVITADMHVLRSESPDGWTREIELCVSVSDPEFWMSQQKLLEEQLQFLTTDVWKLSFVKCSLPLLPASQIFKPDQDCIVLLSGGLDSLIGAIDLVALDKHPYAVSQVAQGDTNQQRLFASRIGGGLAHLQLNHNAKCRGPHERSQRPRSLAFLAYGVLLATALKRYEEDANVNLYICENGFISINPPLTVSRLGSLSTRTTHPYFLQLFQELLSNAELRVTIANPYQFITKGEMLLGCKDQSLLHQHAHESTSCGRYARNGYKHCGRCVPCLIRRAAFHKWDIDDHTDYVYEDLSIPDRNHAEYDDVRAAAMAVQSVQSVGLENWAGPALSSAILHQADPYKSMVQRGLDELAAFLKTVGVA</sequence>
<dbReference type="GO" id="GO:0046872">
    <property type="term" value="F:metal ion binding"/>
    <property type="evidence" value="ECO:0007669"/>
    <property type="project" value="UniProtKB-KW"/>
</dbReference>
<comment type="similarity">
    <text evidence="7">Belongs to the QueC family.</text>
</comment>
<evidence type="ECO:0000256" key="1">
    <source>
        <dbReference type="ARBA" id="ARBA00005061"/>
    </source>
</evidence>
<dbReference type="NCBIfam" id="NF041925">
    <property type="entry name" value="QatC"/>
    <property type="match status" value="1"/>
</dbReference>
<dbReference type="EC" id="6.3.4.20" evidence="8"/>
<dbReference type="InterPro" id="IPR049676">
    <property type="entry name" value="QatC"/>
</dbReference>
<dbReference type="GO" id="GO:0005524">
    <property type="term" value="F:ATP binding"/>
    <property type="evidence" value="ECO:0007669"/>
    <property type="project" value="UniProtKB-KW"/>
</dbReference>
<dbReference type="GO" id="GO:0016874">
    <property type="term" value="F:ligase activity"/>
    <property type="evidence" value="ECO:0007669"/>
    <property type="project" value="UniProtKB-KW"/>
</dbReference>
<dbReference type="EMBL" id="LSUQ01000008">
    <property type="protein sequence ID" value="OAG94655.1"/>
    <property type="molecule type" value="Genomic_DNA"/>
</dbReference>
<comment type="catalytic activity">
    <reaction evidence="9">
        <text>7-carboxy-7-carbaguanine + NH4(+) + 2 ATP = 7-cyano-7-carbaguanine + 2 AMP + 2 diphosphate + 2 H(+)</text>
        <dbReference type="Rhea" id="RHEA:27982"/>
        <dbReference type="ChEBI" id="CHEBI:15378"/>
        <dbReference type="ChEBI" id="CHEBI:28938"/>
        <dbReference type="ChEBI" id="CHEBI:30616"/>
        <dbReference type="ChEBI" id="CHEBI:33019"/>
        <dbReference type="ChEBI" id="CHEBI:45075"/>
        <dbReference type="ChEBI" id="CHEBI:61036"/>
        <dbReference type="ChEBI" id="CHEBI:456215"/>
        <dbReference type="EC" id="6.3.4.20"/>
    </reaction>
</comment>
<dbReference type="InterPro" id="IPR014729">
    <property type="entry name" value="Rossmann-like_a/b/a_fold"/>
</dbReference>
<evidence type="ECO:0000256" key="6">
    <source>
        <dbReference type="ARBA" id="ARBA00022840"/>
    </source>
</evidence>
<gene>
    <name evidence="10" type="ORF">AYW79_04240</name>
</gene>
<keyword evidence="2" id="KW-0436">Ligase</keyword>
<proteinExistence type="inferred from homology"/>
<dbReference type="Gene3D" id="3.40.50.620">
    <property type="entry name" value="HUPs"/>
    <property type="match status" value="1"/>
</dbReference>
<evidence type="ECO:0000256" key="7">
    <source>
        <dbReference type="ARBA" id="ARBA00037993"/>
    </source>
</evidence>
<dbReference type="Pfam" id="PF06508">
    <property type="entry name" value="QueC"/>
    <property type="match status" value="1"/>
</dbReference>
<dbReference type="InterPro" id="IPR018317">
    <property type="entry name" value="QueC"/>
</dbReference>
<dbReference type="SUPFAM" id="SSF52402">
    <property type="entry name" value="Adenine nucleotide alpha hydrolases-like"/>
    <property type="match status" value="1"/>
</dbReference>
<evidence type="ECO:0000256" key="5">
    <source>
        <dbReference type="ARBA" id="ARBA00022833"/>
    </source>
</evidence>
<dbReference type="PANTHER" id="PTHR42914">
    <property type="entry name" value="7-CYANO-7-DEAZAGUANINE SYNTHASE"/>
    <property type="match status" value="1"/>
</dbReference>
<protein>
    <recommendedName>
        <fullName evidence="8">7-cyano-7-deazaguanine synthase</fullName>
        <ecNumber evidence="8">6.3.4.20</ecNumber>
    </recommendedName>
</protein>
<dbReference type="PANTHER" id="PTHR42914:SF1">
    <property type="entry name" value="7-CYANO-7-DEAZAGUANINE SYNTHASE"/>
    <property type="match status" value="1"/>
</dbReference>
<dbReference type="Proteomes" id="UP000077421">
    <property type="component" value="Unassembled WGS sequence"/>
</dbReference>
<evidence type="ECO:0000256" key="4">
    <source>
        <dbReference type="ARBA" id="ARBA00022741"/>
    </source>
</evidence>
<evidence type="ECO:0000313" key="11">
    <source>
        <dbReference type="Proteomes" id="UP000077421"/>
    </source>
</evidence>
<evidence type="ECO:0000256" key="9">
    <source>
        <dbReference type="ARBA" id="ARBA00047890"/>
    </source>
</evidence>